<dbReference type="OrthoDB" id="1150409at2"/>
<dbReference type="Proteomes" id="UP000306912">
    <property type="component" value="Unassembled WGS sequence"/>
</dbReference>
<protein>
    <submittedName>
        <fullName evidence="2">Helix-turn-helix transcriptional regulator</fullName>
    </submittedName>
</protein>
<dbReference type="AlphaFoldDB" id="A0A5R8Q7N8"/>
<keyword evidence="3" id="KW-1185">Reference proteome</keyword>
<evidence type="ECO:0000313" key="3">
    <source>
        <dbReference type="Proteomes" id="UP000306912"/>
    </source>
</evidence>
<reference evidence="2 3" key="1">
    <citation type="submission" date="2019-05" db="EMBL/GenBank/DDBJ databases">
        <title>Culicoidintestinum kansasii gen. nov., sp. nov. from the gastrointestinal tract of the biting midge, Culicoides sonorensis.</title>
        <authorList>
            <person name="Neupane S."/>
            <person name="Ghosh A."/>
            <person name="Gunther S."/>
            <person name="Martin K."/>
            <person name="Zurek L."/>
        </authorList>
    </citation>
    <scope>NUCLEOTIDE SEQUENCE [LARGE SCALE GENOMIC DNA]</scope>
    <source>
        <strain evidence="2 3">CS-1</strain>
    </source>
</reference>
<dbReference type="GO" id="GO:0003677">
    <property type="term" value="F:DNA binding"/>
    <property type="evidence" value="ECO:0007669"/>
    <property type="project" value="InterPro"/>
</dbReference>
<evidence type="ECO:0000313" key="2">
    <source>
        <dbReference type="EMBL" id="TLG70297.1"/>
    </source>
</evidence>
<dbReference type="RefSeq" id="WP_138192676.1">
    <property type="nucleotide sequence ID" value="NZ_VBWP01000018.1"/>
</dbReference>
<gene>
    <name evidence="2" type="ORF">FEZ08_11825</name>
</gene>
<name>A0A5R8Q7N8_9FIRM</name>
<dbReference type="SUPFAM" id="SSF47413">
    <property type="entry name" value="lambda repressor-like DNA-binding domains"/>
    <property type="match status" value="1"/>
</dbReference>
<dbReference type="CDD" id="cd00093">
    <property type="entry name" value="HTH_XRE"/>
    <property type="match status" value="1"/>
</dbReference>
<dbReference type="InterPro" id="IPR053163">
    <property type="entry name" value="HTH-type_regulator_Rgg"/>
</dbReference>
<dbReference type="SMART" id="SM00530">
    <property type="entry name" value="HTH_XRE"/>
    <property type="match status" value="1"/>
</dbReference>
<sequence length="319" mass="36824">MNSNKEYENFDIGSGLSSIRKDKGLSAEDVYSGICDKSAYGRIEAGITKAPSIILIASFCSRMGVTVDELLSRSRPRELLYYYELKDRIQQALLNGDMSEMEKRYQEIDVEYLEVNMPTIDLQALLHYKAVGEGTFGKLENAIKILLDSLSKTYRESTKYVTYREAAHVNVLLKVSQLDKKYLKIAISMRNKMRSNPKTNKDRGLFLINNAIAYYYFLRNEWQELYDHCITSFEYIKDTDNYLMSITLMGLIGIALWNLGREFNGISWLRQALIVASLMNIEQEYDEIMRNIQNSNISHIHVKDIDNKSIFTIKTISLD</sequence>
<dbReference type="PANTHER" id="PTHR37038:SF14">
    <property type="entry name" value="TRANSCRIPTIONAL ACTIVATOR"/>
    <property type="match status" value="1"/>
</dbReference>
<dbReference type="PANTHER" id="PTHR37038">
    <property type="entry name" value="TRANSCRIPTIONAL REGULATOR-RELATED"/>
    <property type="match status" value="1"/>
</dbReference>
<accession>A0A5R8Q7N8</accession>
<dbReference type="PROSITE" id="PS50943">
    <property type="entry name" value="HTH_CROC1"/>
    <property type="match status" value="1"/>
</dbReference>
<feature type="domain" description="HTH cro/C1-type" evidence="1">
    <location>
        <begin position="16"/>
        <end position="70"/>
    </location>
</feature>
<evidence type="ECO:0000259" key="1">
    <source>
        <dbReference type="PROSITE" id="PS50943"/>
    </source>
</evidence>
<organism evidence="2 3">
    <name type="scientific">Culicoidibacter larvae</name>
    <dbReference type="NCBI Taxonomy" id="2579976"/>
    <lineage>
        <taxon>Bacteria</taxon>
        <taxon>Bacillati</taxon>
        <taxon>Bacillota</taxon>
        <taxon>Culicoidibacteria</taxon>
        <taxon>Culicoidibacterales</taxon>
        <taxon>Culicoidibacteraceae</taxon>
        <taxon>Culicoidibacter</taxon>
    </lineage>
</organism>
<dbReference type="EMBL" id="VBWP01000018">
    <property type="protein sequence ID" value="TLG70297.1"/>
    <property type="molecule type" value="Genomic_DNA"/>
</dbReference>
<dbReference type="InParanoid" id="A0A5R8Q7N8"/>
<dbReference type="InterPro" id="IPR010982">
    <property type="entry name" value="Lambda_DNA-bd_dom_sf"/>
</dbReference>
<comment type="caution">
    <text evidence="2">The sequence shown here is derived from an EMBL/GenBank/DDBJ whole genome shotgun (WGS) entry which is preliminary data.</text>
</comment>
<dbReference type="InterPro" id="IPR001387">
    <property type="entry name" value="Cro/C1-type_HTH"/>
</dbReference>
<dbReference type="InterPro" id="IPR011990">
    <property type="entry name" value="TPR-like_helical_dom_sf"/>
</dbReference>
<proteinExistence type="predicted"/>
<dbReference type="Gene3D" id="1.25.40.10">
    <property type="entry name" value="Tetratricopeptide repeat domain"/>
    <property type="match status" value="1"/>
</dbReference>